<keyword evidence="16" id="KW-1185">Reference proteome</keyword>
<evidence type="ECO:0000313" key="16">
    <source>
        <dbReference type="Proteomes" id="UP000012283"/>
    </source>
</evidence>
<dbReference type="Gene3D" id="3.30.450.20">
    <property type="entry name" value="PAS domain"/>
    <property type="match status" value="1"/>
</dbReference>
<dbReference type="PANTHER" id="PTHR43065:SF10">
    <property type="entry name" value="PEROXIDE STRESS-ACTIVATED HISTIDINE KINASE MAK3"/>
    <property type="match status" value="1"/>
</dbReference>
<name>N4WMK5_9BACI</name>
<dbReference type="CDD" id="cd00082">
    <property type="entry name" value="HisKA"/>
    <property type="match status" value="1"/>
</dbReference>
<feature type="domain" description="HAMP" evidence="14">
    <location>
        <begin position="206"/>
        <end position="258"/>
    </location>
</feature>
<reference evidence="15 16" key="1">
    <citation type="submission" date="2013-03" db="EMBL/GenBank/DDBJ databases">
        <title>Draft genome sequence of Gracibacillus halophilus YIM-C55.5, a moderately halophilic and thermophilic organism from the Xiaochaidamu salt lake.</title>
        <authorList>
            <person name="Sugumar T."/>
            <person name="Polireddy D.R."/>
            <person name="Antony A."/>
            <person name="Madhava Y.R."/>
            <person name="Sivakumar N."/>
        </authorList>
    </citation>
    <scope>NUCLEOTIDE SEQUENCE [LARGE SCALE GENOMIC DNA]</scope>
    <source>
        <strain evidence="15 16">YIM-C55.5</strain>
    </source>
</reference>
<dbReference type="RefSeq" id="WP_003466310.1">
    <property type="nucleotide sequence ID" value="NZ_APML01000019.1"/>
</dbReference>
<dbReference type="Gene3D" id="6.10.340.10">
    <property type="match status" value="1"/>
</dbReference>
<keyword evidence="10" id="KW-0902">Two-component regulatory system</keyword>
<dbReference type="Gene3D" id="1.10.287.130">
    <property type="match status" value="1"/>
</dbReference>
<evidence type="ECO:0000313" key="15">
    <source>
        <dbReference type="EMBL" id="ENH97407.1"/>
    </source>
</evidence>
<dbReference type="PANTHER" id="PTHR43065">
    <property type="entry name" value="SENSOR HISTIDINE KINASE"/>
    <property type="match status" value="1"/>
</dbReference>
<evidence type="ECO:0000256" key="3">
    <source>
        <dbReference type="ARBA" id="ARBA00012438"/>
    </source>
</evidence>
<dbReference type="SMART" id="SM00388">
    <property type="entry name" value="HisKA"/>
    <property type="match status" value="1"/>
</dbReference>
<keyword evidence="12" id="KW-0812">Transmembrane</keyword>
<dbReference type="Pfam" id="PF02518">
    <property type="entry name" value="HATPase_c"/>
    <property type="match status" value="1"/>
</dbReference>
<proteinExistence type="predicted"/>
<dbReference type="PROSITE" id="PS50109">
    <property type="entry name" value="HIS_KIN"/>
    <property type="match status" value="1"/>
</dbReference>
<dbReference type="InterPro" id="IPR003661">
    <property type="entry name" value="HisK_dim/P_dom"/>
</dbReference>
<evidence type="ECO:0000256" key="1">
    <source>
        <dbReference type="ARBA" id="ARBA00000085"/>
    </source>
</evidence>
<dbReference type="InterPro" id="IPR005467">
    <property type="entry name" value="His_kinase_dom"/>
</dbReference>
<evidence type="ECO:0000256" key="6">
    <source>
        <dbReference type="ARBA" id="ARBA00022679"/>
    </source>
</evidence>
<organism evidence="15 16">
    <name type="scientific">Gracilibacillus halophilus YIM-C55.5</name>
    <dbReference type="NCBI Taxonomy" id="1308866"/>
    <lineage>
        <taxon>Bacteria</taxon>
        <taxon>Bacillati</taxon>
        <taxon>Bacillota</taxon>
        <taxon>Bacilli</taxon>
        <taxon>Bacillales</taxon>
        <taxon>Bacillaceae</taxon>
        <taxon>Gracilibacillus</taxon>
    </lineage>
</organism>
<dbReference type="SMART" id="SM00387">
    <property type="entry name" value="HATPase_c"/>
    <property type="match status" value="1"/>
</dbReference>
<dbReference type="CDD" id="cd00075">
    <property type="entry name" value="HATPase"/>
    <property type="match status" value="1"/>
</dbReference>
<feature type="transmembrane region" description="Helical" evidence="12">
    <location>
        <begin position="183"/>
        <end position="202"/>
    </location>
</feature>
<evidence type="ECO:0000256" key="7">
    <source>
        <dbReference type="ARBA" id="ARBA00022741"/>
    </source>
</evidence>
<dbReference type="InterPro" id="IPR035965">
    <property type="entry name" value="PAS-like_dom_sf"/>
</dbReference>
<feature type="transmembrane region" description="Helical" evidence="12">
    <location>
        <begin position="12"/>
        <end position="33"/>
    </location>
</feature>
<dbReference type="CDD" id="cd06225">
    <property type="entry name" value="HAMP"/>
    <property type="match status" value="1"/>
</dbReference>
<dbReference type="PATRIC" id="fig|1308866.3.peg.1076"/>
<keyword evidence="6" id="KW-0808">Transferase</keyword>
<evidence type="ECO:0000259" key="14">
    <source>
        <dbReference type="PROSITE" id="PS50885"/>
    </source>
</evidence>
<dbReference type="InterPro" id="IPR004358">
    <property type="entry name" value="Sig_transdc_His_kin-like_C"/>
</dbReference>
<evidence type="ECO:0000256" key="12">
    <source>
        <dbReference type="SAM" id="Phobius"/>
    </source>
</evidence>
<evidence type="ECO:0000256" key="4">
    <source>
        <dbReference type="ARBA" id="ARBA00022475"/>
    </source>
</evidence>
<dbReference type="SUPFAM" id="SSF158472">
    <property type="entry name" value="HAMP domain-like"/>
    <property type="match status" value="1"/>
</dbReference>
<dbReference type="InterPro" id="IPR036890">
    <property type="entry name" value="HATPase_C_sf"/>
</dbReference>
<dbReference type="Pfam" id="PF00672">
    <property type="entry name" value="HAMP"/>
    <property type="match status" value="1"/>
</dbReference>
<keyword evidence="7" id="KW-0547">Nucleotide-binding</keyword>
<comment type="catalytic activity">
    <reaction evidence="1">
        <text>ATP + protein L-histidine = ADP + protein N-phospho-L-histidine.</text>
        <dbReference type="EC" id="2.7.13.3"/>
    </reaction>
</comment>
<dbReference type="PRINTS" id="PR00344">
    <property type="entry name" value="BCTRLSENSOR"/>
</dbReference>
<keyword evidence="12" id="KW-1133">Transmembrane helix</keyword>
<dbReference type="InterPro" id="IPR003594">
    <property type="entry name" value="HATPase_dom"/>
</dbReference>
<evidence type="ECO:0000256" key="11">
    <source>
        <dbReference type="ARBA" id="ARBA00023136"/>
    </source>
</evidence>
<dbReference type="OrthoDB" id="9815750at2"/>
<dbReference type="InterPro" id="IPR036097">
    <property type="entry name" value="HisK_dim/P_sf"/>
</dbReference>
<dbReference type="SUPFAM" id="SSF55874">
    <property type="entry name" value="ATPase domain of HSP90 chaperone/DNA topoisomerase II/histidine kinase"/>
    <property type="match status" value="1"/>
</dbReference>
<keyword evidence="11 12" id="KW-0472">Membrane</keyword>
<evidence type="ECO:0000256" key="9">
    <source>
        <dbReference type="ARBA" id="ARBA00022840"/>
    </source>
</evidence>
<dbReference type="Gene3D" id="3.30.565.10">
    <property type="entry name" value="Histidine kinase-like ATPase, C-terminal domain"/>
    <property type="match status" value="1"/>
</dbReference>
<evidence type="ECO:0000256" key="5">
    <source>
        <dbReference type="ARBA" id="ARBA00022553"/>
    </source>
</evidence>
<dbReference type="Pfam" id="PF00512">
    <property type="entry name" value="HisKA"/>
    <property type="match status" value="1"/>
</dbReference>
<evidence type="ECO:0000256" key="2">
    <source>
        <dbReference type="ARBA" id="ARBA00004651"/>
    </source>
</evidence>
<dbReference type="Proteomes" id="UP000012283">
    <property type="component" value="Unassembled WGS sequence"/>
</dbReference>
<evidence type="ECO:0000259" key="13">
    <source>
        <dbReference type="PROSITE" id="PS50109"/>
    </source>
</evidence>
<keyword evidence="4" id="KW-1003">Cell membrane</keyword>
<dbReference type="GO" id="GO:0000155">
    <property type="term" value="F:phosphorelay sensor kinase activity"/>
    <property type="evidence" value="ECO:0007669"/>
    <property type="project" value="InterPro"/>
</dbReference>
<evidence type="ECO:0000256" key="10">
    <source>
        <dbReference type="ARBA" id="ARBA00023012"/>
    </source>
</evidence>
<dbReference type="InterPro" id="IPR003660">
    <property type="entry name" value="HAMP_dom"/>
</dbReference>
<keyword evidence="8 15" id="KW-0418">Kinase</keyword>
<comment type="caution">
    <text evidence="15">The sequence shown here is derived from an EMBL/GenBank/DDBJ whole genome shotgun (WGS) entry which is preliminary data.</text>
</comment>
<gene>
    <name evidence="15" type="ORF">J416_05323</name>
</gene>
<dbReference type="STRING" id="1308866.J416_05323"/>
<dbReference type="PROSITE" id="PS50885">
    <property type="entry name" value="HAMP"/>
    <property type="match status" value="1"/>
</dbReference>
<dbReference type="AlphaFoldDB" id="N4WMK5"/>
<protein>
    <recommendedName>
        <fullName evidence="3">histidine kinase</fullName>
        <ecNumber evidence="3">2.7.13.3</ecNumber>
    </recommendedName>
</protein>
<comment type="subcellular location">
    <subcellularLocation>
        <location evidence="2">Cell membrane</location>
        <topology evidence="2">Multi-pass membrane protein</topology>
    </subcellularLocation>
</comment>
<dbReference type="SUPFAM" id="SSF55785">
    <property type="entry name" value="PYP-like sensor domain (PAS domain)"/>
    <property type="match status" value="1"/>
</dbReference>
<dbReference type="GO" id="GO:0005524">
    <property type="term" value="F:ATP binding"/>
    <property type="evidence" value="ECO:0007669"/>
    <property type="project" value="UniProtKB-KW"/>
</dbReference>
<dbReference type="GO" id="GO:0005886">
    <property type="term" value="C:plasma membrane"/>
    <property type="evidence" value="ECO:0007669"/>
    <property type="project" value="UniProtKB-SubCell"/>
</dbReference>
<keyword evidence="9" id="KW-0067">ATP-binding</keyword>
<keyword evidence="5" id="KW-0597">Phosphoprotein</keyword>
<dbReference type="EC" id="2.7.13.3" evidence="3"/>
<feature type="domain" description="Histidine kinase" evidence="13">
    <location>
        <begin position="394"/>
        <end position="599"/>
    </location>
</feature>
<dbReference type="SUPFAM" id="SSF47384">
    <property type="entry name" value="Homodimeric domain of signal transducing histidine kinase"/>
    <property type="match status" value="1"/>
</dbReference>
<accession>N4WMK5</accession>
<sequence length="605" mass="69506">MRHFYKKLSLRNKLLTILLIIIFIFSGFSLFLIQSIDDVSDVTERMSESNLPKLTWYQNWDRELSIKEEMVRNALENGLDTSFIHQYKENHSSREETSLQGDELPQSLEELDNEVQLLDFLIINKVGGLLEYGDEDAAKNVIHTEYLPKMNQLKDQIERGQKAEYDNFYDNVNTFPQIIEKSIWLLVIITVIAIATAIYFSYRISKNITKPIESMADKVDDIASGNYGETVEGSNQVEIEQLTQSINQMSKSLEQSFYTIMKDKQKHEQILNSLPIGIITYDCQSHEYSVNSFVTNLLGITSIDLSSEAISKNLEEQPLIKLFFSEENYHNQKVNMIIHGESYVFLVSQVTLKDEHQLPSGRIFYFIDITETSKLEKRIVQSEKLALVGEMAATSAHEIRNPLTVIYGFMSLMKEALSPQELQRFNFNLMMKEMDRLYSIVEQMLLMSKQKEPEAEFVQVRDVINDLIPLLSNSLHAKDIDFDIQLNDETILADARQLKQVLLNLIRNSMEAIQSNGQIRIYSVISGDQYTLYLEDDGPGVPQEMKSDLFEPFSTSKSNGTGLGLNVVQRIIENHQGTISLYKSDCNGTIFKIELPYVRYQVDAQ</sequence>
<dbReference type="SMART" id="SM00304">
    <property type="entry name" value="HAMP"/>
    <property type="match status" value="1"/>
</dbReference>
<evidence type="ECO:0000256" key="8">
    <source>
        <dbReference type="ARBA" id="ARBA00022777"/>
    </source>
</evidence>
<dbReference type="eggNOG" id="COG5000">
    <property type="taxonomic scope" value="Bacteria"/>
</dbReference>
<dbReference type="EMBL" id="APML01000019">
    <property type="protein sequence ID" value="ENH97407.1"/>
    <property type="molecule type" value="Genomic_DNA"/>
</dbReference>